<accession>A0A1I7VJH2</accession>
<dbReference type="WBParaSite" id="EN70_3238">
    <property type="protein sequence ID" value="EN70_3238"/>
    <property type="gene ID" value="EN70_3238"/>
</dbReference>
<proteinExistence type="predicted"/>
<evidence type="ECO:0000313" key="2">
    <source>
        <dbReference type="WBParaSite" id="EN70_3238"/>
    </source>
</evidence>
<keyword evidence="1" id="KW-1185">Reference proteome</keyword>
<organism evidence="1 2">
    <name type="scientific">Loa loa</name>
    <name type="common">Eye worm</name>
    <name type="synonym">Filaria loa</name>
    <dbReference type="NCBI Taxonomy" id="7209"/>
    <lineage>
        <taxon>Eukaryota</taxon>
        <taxon>Metazoa</taxon>
        <taxon>Ecdysozoa</taxon>
        <taxon>Nematoda</taxon>
        <taxon>Chromadorea</taxon>
        <taxon>Rhabditida</taxon>
        <taxon>Spirurina</taxon>
        <taxon>Spiruromorpha</taxon>
        <taxon>Filarioidea</taxon>
        <taxon>Onchocercidae</taxon>
        <taxon>Loa</taxon>
    </lineage>
</organism>
<sequence>HLLNDICNTNPVNRLRLSSSFADLFSGGGSSECGSEDIDDDCDETIDDIGI</sequence>
<reference evidence="2" key="2">
    <citation type="submission" date="2016-11" db="UniProtKB">
        <authorList>
            <consortium name="WormBaseParasite"/>
        </authorList>
    </citation>
    <scope>IDENTIFICATION</scope>
</reference>
<dbReference type="AlphaFoldDB" id="A0A1I7VJH2"/>
<name>A0A1I7VJH2_LOALO</name>
<protein>
    <submittedName>
        <fullName evidence="2">Condensin complex subunit 2</fullName>
    </submittedName>
</protein>
<dbReference type="Proteomes" id="UP000095285">
    <property type="component" value="Unassembled WGS sequence"/>
</dbReference>
<evidence type="ECO:0000313" key="1">
    <source>
        <dbReference type="Proteomes" id="UP000095285"/>
    </source>
</evidence>
<reference evidence="1" key="1">
    <citation type="submission" date="2012-04" db="EMBL/GenBank/DDBJ databases">
        <title>The Genome Sequence of Loa loa.</title>
        <authorList>
            <consortium name="The Broad Institute Genome Sequencing Platform"/>
            <consortium name="Broad Institute Genome Sequencing Center for Infectious Disease"/>
            <person name="Nutman T.B."/>
            <person name="Fink D.L."/>
            <person name="Russ C."/>
            <person name="Young S."/>
            <person name="Zeng Q."/>
            <person name="Gargeya S."/>
            <person name="Alvarado L."/>
            <person name="Berlin A."/>
            <person name="Chapman S.B."/>
            <person name="Chen Z."/>
            <person name="Freedman E."/>
            <person name="Gellesch M."/>
            <person name="Goldberg J."/>
            <person name="Griggs A."/>
            <person name="Gujja S."/>
            <person name="Heilman E.R."/>
            <person name="Heiman D."/>
            <person name="Howarth C."/>
            <person name="Mehta T."/>
            <person name="Neiman D."/>
            <person name="Pearson M."/>
            <person name="Roberts A."/>
            <person name="Saif S."/>
            <person name="Shea T."/>
            <person name="Shenoy N."/>
            <person name="Sisk P."/>
            <person name="Stolte C."/>
            <person name="Sykes S."/>
            <person name="White J."/>
            <person name="Yandava C."/>
            <person name="Haas B."/>
            <person name="Henn M.R."/>
            <person name="Nusbaum C."/>
            <person name="Birren B."/>
        </authorList>
    </citation>
    <scope>NUCLEOTIDE SEQUENCE [LARGE SCALE GENOMIC DNA]</scope>
</reference>